<dbReference type="PANTHER" id="PTHR13238:SF0">
    <property type="entry name" value="CILIA- AND FLAGELLA-ASSOCIATED PROTEIN 298"/>
    <property type="match status" value="1"/>
</dbReference>
<evidence type="ECO:0000313" key="3">
    <source>
        <dbReference type="EMBL" id="SBT87890.1"/>
    </source>
</evidence>
<name>A0A1C3KBR9_PLAMA</name>
<dbReference type="Proteomes" id="UP000219799">
    <property type="component" value="Chromosome 7"/>
</dbReference>
<comment type="similarity">
    <text evidence="1">Belongs to the CFAP298 family.</text>
</comment>
<accession>A0A1D3JMI6</accession>
<evidence type="ECO:0000313" key="4">
    <source>
        <dbReference type="Proteomes" id="UP000219799"/>
    </source>
</evidence>
<gene>
    <name evidence="2" type="primary">PmlGA01_070025700</name>
    <name evidence="3" type="synonym">PmUG01_07035200</name>
    <name evidence="2" type="ORF">PMLGA01_070025700</name>
    <name evidence="3" type="ORF">PMUG01_07035200</name>
</gene>
<evidence type="ECO:0000313" key="2">
    <source>
        <dbReference type="EMBL" id="SBT71010.1"/>
    </source>
</evidence>
<evidence type="ECO:0000313" key="5">
    <source>
        <dbReference type="Proteomes" id="UP000219813"/>
    </source>
</evidence>
<organism evidence="2 4">
    <name type="scientific">Plasmodium malariae</name>
    <dbReference type="NCBI Taxonomy" id="5858"/>
    <lineage>
        <taxon>Eukaryota</taxon>
        <taxon>Sar</taxon>
        <taxon>Alveolata</taxon>
        <taxon>Apicomplexa</taxon>
        <taxon>Aconoidasida</taxon>
        <taxon>Haemosporida</taxon>
        <taxon>Plasmodiidae</taxon>
        <taxon>Plasmodium</taxon>
        <taxon>Plasmodium (Plasmodium)</taxon>
    </lineage>
</organism>
<dbReference type="GO" id="GO:0003352">
    <property type="term" value="P:regulation of cilium movement"/>
    <property type="evidence" value="ECO:0007669"/>
    <property type="project" value="InterPro"/>
</dbReference>
<dbReference type="EMBL" id="LT594628">
    <property type="protein sequence ID" value="SBT87890.1"/>
    <property type="molecule type" value="Genomic_DNA"/>
</dbReference>
<reference evidence="4 5" key="1">
    <citation type="submission" date="2016-06" db="EMBL/GenBank/DDBJ databases">
        <authorList>
            <consortium name="Pathogen Informatics"/>
        </authorList>
    </citation>
    <scope>NUCLEOTIDE SEQUENCE [LARGE SCALE GENOMIC DNA]</scope>
    <source>
        <strain evidence="2">PmlGA01</strain>
    </source>
</reference>
<dbReference type="VEuPathDB" id="PlasmoDB:PmUG01_07035200"/>
<dbReference type="InterPro" id="IPR021298">
    <property type="entry name" value="CFAP298"/>
</dbReference>
<dbReference type="OMA" id="YRKQEEW"/>
<accession>A0A1C3KBR9</accession>
<proteinExistence type="inferred from homology"/>
<dbReference type="AlphaFoldDB" id="A0A1C3KBR9"/>
<dbReference type="Pfam" id="PF11069">
    <property type="entry name" value="CFAP298"/>
    <property type="match status" value="1"/>
</dbReference>
<dbReference type="OrthoDB" id="276065at2759"/>
<dbReference type="Proteomes" id="UP000219813">
    <property type="component" value="Chromosome 7"/>
</dbReference>
<keyword evidence="5" id="KW-1185">Reference proteome</keyword>
<dbReference type="PANTHER" id="PTHR13238">
    <property type="entry name" value="PROTEIN C21ORF59"/>
    <property type="match status" value="1"/>
</dbReference>
<sequence>MVLIHAKSVEENDQFLYETNVNVLIKELKEELVNVRNLRCKILKLLEASLDLAKHGPLRPEELRGISDEELKISGSNIYNSKEVTSPDEHNFRTGITPPYEGVVKLLGAIDKVKIELSPDRIEKNVTITLNKLNELLNLIVDNLYICYPSMENLPSYDPTRLILEKDNYFKDEITSSETSLWWAGKELLENTYLKSLIGKNEKTKMIVKIHPTKSGPPEREARIDKETYKAMLAYYHKKQKEEKEFEDDDDDSYLNSEWANPLSLQKQLHGNLSNIKWKP</sequence>
<protein>
    <submittedName>
        <fullName evidence="2">Uncharacterized protein</fullName>
    </submittedName>
</protein>
<evidence type="ECO:0000256" key="1">
    <source>
        <dbReference type="ARBA" id="ARBA00009619"/>
    </source>
</evidence>
<dbReference type="EMBL" id="LT594495">
    <property type="protein sequence ID" value="SBT71010.1"/>
    <property type="molecule type" value="Genomic_DNA"/>
</dbReference>